<dbReference type="OrthoDB" id="7366267at2"/>
<keyword evidence="2" id="KW-0812">Transmembrane</keyword>
<dbReference type="EMBL" id="VDUZ01000037">
    <property type="protein sequence ID" value="TXL72011.1"/>
    <property type="molecule type" value="Genomic_DNA"/>
</dbReference>
<feature type="transmembrane region" description="Helical" evidence="2">
    <location>
        <begin position="7"/>
        <end position="24"/>
    </location>
</feature>
<dbReference type="AlphaFoldDB" id="A0A5C8PE19"/>
<reference evidence="3 4" key="1">
    <citation type="submission" date="2019-06" db="EMBL/GenBank/DDBJ databases">
        <title>New taxonomy in bacterial strain CC-CFT640, isolated from vineyard.</title>
        <authorList>
            <person name="Lin S.-Y."/>
            <person name="Tsai C.-F."/>
            <person name="Young C.-C."/>
        </authorList>
    </citation>
    <scope>NUCLEOTIDE SEQUENCE [LARGE SCALE GENOMIC DNA]</scope>
    <source>
        <strain evidence="3 4">CC-CFT640</strain>
    </source>
</reference>
<proteinExistence type="predicted"/>
<keyword evidence="4" id="KW-1185">Reference proteome</keyword>
<gene>
    <name evidence="3" type="ORF">FHP25_27655</name>
</gene>
<accession>A0A5C8PE19</accession>
<feature type="compositionally biased region" description="Basic and acidic residues" evidence="1">
    <location>
        <begin position="33"/>
        <end position="53"/>
    </location>
</feature>
<sequence length="85" mass="9694">MGFIGKIIVLVGVIAAVWFGWRWWQRVQSGQLDRPRNPAPRDDPRPPRDDPKPPRAAADMLRCPVCDDYVAVNARRCERPTCPRG</sequence>
<comment type="caution">
    <text evidence="3">The sequence shown here is derived from an EMBL/GenBank/DDBJ whole genome shotgun (WGS) entry which is preliminary data.</text>
</comment>
<dbReference type="RefSeq" id="WP_147850230.1">
    <property type="nucleotide sequence ID" value="NZ_VDUZ01000037.1"/>
</dbReference>
<keyword evidence="2" id="KW-0472">Membrane</keyword>
<name>A0A5C8PE19_9HYPH</name>
<protein>
    <submittedName>
        <fullName evidence="3">Uncharacterized protein</fullName>
    </submittedName>
</protein>
<organism evidence="3 4">
    <name type="scientific">Vineibacter terrae</name>
    <dbReference type="NCBI Taxonomy" id="2586908"/>
    <lineage>
        <taxon>Bacteria</taxon>
        <taxon>Pseudomonadati</taxon>
        <taxon>Pseudomonadota</taxon>
        <taxon>Alphaproteobacteria</taxon>
        <taxon>Hyphomicrobiales</taxon>
        <taxon>Vineibacter</taxon>
    </lineage>
</organism>
<evidence type="ECO:0000256" key="2">
    <source>
        <dbReference type="SAM" id="Phobius"/>
    </source>
</evidence>
<evidence type="ECO:0000313" key="4">
    <source>
        <dbReference type="Proteomes" id="UP000321638"/>
    </source>
</evidence>
<feature type="region of interest" description="Disordered" evidence="1">
    <location>
        <begin position="30"/>
        <end position="57"/>
    </location>
</feature>
<keyword evidence="2" id="KW-1133">Transmembrane helix</keyword>
<dbReference type="Proteomes" id="UP000321638">
    <property type="component" value="Unassembled WGS sequence"/>
</dbReference>
<evidence type="ECO:0000256" key="1">
    <source>
        <dbReference type="SAM" id="MobiDB-lite"/>
    </source>
</evidence>
<evidence type="ECO:0000313" key="3">
    <source>
        <dbReference type="EMBL" id="TXL72011.1"/>
    </source>
</evidence>